<comment type="catalytic activity">
    <reaction evidence="1">
        <text>L-glutamyl-tRNA(Gln) + L-glutamine + ATP + H2O = L-glutaminyl-tRNA(Gln) + L-glutamate + ADP + phosphate + H(+)</text>
        <dbReference type="Rhea" id="RHEA:17521"/>
        <dbReference type="Rhea" id="RHEA-COMP:9681"/>
        <dbReference type="Rhea" id="RHEA-COMP:9684"/>
        <dbReference type="ChEBI" id="CHEBI:15377"/>
        <dbReference type="ChEBI" id="CHEBI:15378"/>
        <dbReference type="ChEBI" id="CHEBI:29985"/>
        <dbReference type="ChEBI" id="CHEBI:30616"/>
        <dbReference type="ChEBI" id="CHEBI:43474"/>
        <dbReference type="ChEBI" id="CHEBI:58359"/>
        <dbReference type="ChEBI" id="CHEBI:78520"/>
        <dbReference type="ChEBI" id="CHEBI:78521"/>
        <dbReference type="ChEBI" id="CHEBI:456216"/>
    </reaction>
</comment>
<comment type="caution">
    <text evidence="2">The sequence shown here is derived from an EMBL/GenBank/DDBJ whole genome shotgun (WGS) entry which is preliminary data.</text>
</comment>
<dbReference type="SUPFAM" id="SSF141000">
    <property type="entry name" value="Glu-tRNAGln amidotransferase C subunit"/>
    <property type="match status" value="1"/>
</dbReference>
<comment type="subunit">
    <text evidence="1">Heterotrimer of A, B and C subunits.</text>
</comment>
<organism evidence="2 3">
    <name type="scientific">Larsenimonas rhizosphaerae</name>
    <dbReference type="NCBI Taxonomy" id="2944682"/>
    <lineage>
        <taxon>Bacteria</taxon>
        <taxon>Pseudomonadati</taxon>
        <taxon>Pseudomonadota</taxon>
        <taxon>Gammaproteobacteria</taxon>
        <taxon>Oceanospirillales</taxon>
        <taxon>Halomonadaceae</taxon>
        <taxon>Larsenimonas</taxon>
    </lineage>
</organism>
<dbReference type="Gene3D" id="1.10.20.60">
    <property type="entry name" value="Glu-tRNAGln amidotransferase C subunit, N-terminal domain"/>
    <property type="match status" value="1"/>
</dbReference>
<dbReference type="RefSeq" id="WP_250937713.1">
    <property type="nucleotide sequence ID" value="NZ_JAMLJK010000001.1"/>
</dbReference>
<dbReference type="NCBIfam" id="TIGR00135">
    <property type="entry name" value="gatC"/>
    <property type="match status" value="1"/>
</dbReference>
<dbReference type="AlphaFoldDB" id="A0AA41ZEG5"/>
<keyword evidence="1" id="KW-0648">Protein biosynthesis</keyword>
<dbReference type="GO" id="GO:0070681">
    <property type="term" value="P:glutaminyl-tRNAGln biosynthesis via transamidation"/>
    <property type="evidence" value="ECO:0007669"/>
    <property type="project" value="TreeGrafter"/>
</dbReference>
<dbReference type="InterPro" id="IPR003837">
    <property type="entry name" value="GatC"/>
</dbReference>
<dbReference type="Pfam" id="PF02686">
    <property type="entry name" value="GatC"/>
    <property type="match status" value="1"/>
</dbReference>
<dbReference type="HAMAP" id="MF_00122">
    <property type="entry name" value="GatC"/>
    <property type="match status" value="1"/>
</dbReference>
<comment type="similarity">
    <text evidence="1">Belongs to the GatC family.</text>
</comment>
<keyword evidence="1" id="KW-0436">Ligase</keyword>
<comment type="function">
    <text evidence="1">Allows the formation of correctly charged Asn-tRNA(Asn) or Gln-tRNA(Gln) through the transamidation of misacylated Asp-tRNA(Asn) or Glu-tRNA(Gln) in organisms which lack either or both of asparaginyl-tRNA or glutaminyl-tRNA synthetases. The reaction takes place in the presence of glutamine and ATP through an activated phospho-Asp-tRNA(Asn) or phospho-Glu-tRNA(Gln).</text>
</comment>
<evidence type="ECO:0000313" key="2">
    <source>
        <dbReference type="EMBL" id="MCX2523802.1"/>
    </source>
</evidence>
<dbReference type="InterPro" id="IPR036113">
    <property type="entry name" value="Asp/Glu-ADT_sf_sub_c"/>
</dbReference>
<keyword evidence="1" id="KW-0067">ATP-binding</keyword>
<dbReference type="GO" id="GO:0006412">
    <property type="term" value="P:translation"/>
    <property type="evidence" value="ECO:0007669"/>
    <property type="project" value="UniProtKB-UniRule"/>
</dbReference>
<comment type="catalytic activity">
    <reaction evidence="1">
        <text>L-aspartyl-tRNA(Asn) + L-glutamine + ATP + H2O = L-asparaginyl-tRNA(Asn) + L-glutamate + ADP + phosphate + 2 H(+)</text>
        <dbReference type="Rhea" id="RHEA:14513"/>
        <dbReference type="Rhea" id="RHEA-COMP:9674"/>
        <dbReference type="Rhea" id="RHEA-COMP:9677"/>
        <dbReference type="ChEBI" id="CHEBI:15377"/>
        <dbReference type="ChEBI" id="CHEBI:15378"/>
        <dbReference type="ChEBI" id="CHEBI:29985"/>
        <dbReference type="ChEBI" id="CHEBI:30616"/>
        <dbReference type="ChEBI" id="CHEBI:43474"/>
        <dbReference type="ChEBI" id="CHEBI:58359"/>
        <dbReference type="ChEBI" id="CHEBI:78515"/>
        <dbReference type="ChEBI" id="CHEBI:78516"/>
        <dbReference type="ChEBI" id="CHEBI:456216"/>
    </reaction>
</comment>
<gene>
    <name evidence="1 2" type="primary">gatC</name>
    <name evidence="2" type="ORF">OQ287_06080</name>
</gene>
<dbReference type="GO" id="GO:0006450">
    <property type="term" value="P:regulation of translational fidelity"/>
    <property type="evidence" value="ECO:0007669"/>
    <property type="project" value="InterPro"/>
</dbReference>
<proteinExistence type="inferred from homology"/>
<dbReference type="GO" id="GO:0005524">
    <property type="term" value="F:ATP binding"/>
    <property type="evidence" value="ECO:0007669"/>
    <property type="project" value="UniProtKB-KW"/>
</dbReference>
<evidence type="ECO:0000313" key="3">
    <source>
        <dbReference type="Proteomes" id="UP001165678"/>
    </source>
</evidence>
<dbReference type="Proteomes" id="UP001165678">
    <property type="component" value="Unassembled WGS sequence"/>
</dbReference>
<dbReference type="PANTHER" id="PTHR15004:SF0">
    <property type="entry name" value="GLUTAMYL-TRNA(GLN) AMIDOTRANSFERASE SUBUNIT C, MITOCHONDRIAL"/>
    <property type="match status" value="1"/>
</dbReference>
<accession>A0AA41ZEG5</accession>
<dbReference type="GO" id="GO:0050567">
    <property type="term" value="F:glutaminyl-tRNA synthase (glutamine-hydrolyzing) activity"/>
    <property type="evidence" value="ECO:0007669"/>
    <property type="project" value="UniProtKB-UniRule"/>
</dbReference>
<dbReference type="PANTHER" id="PTHR15004">
    <property type="entry name" value="GLUTAMYL-TRNA(GLN) AMIDOTRANSFERASE SUBUNIT C, MITOCHONDRIAL"/>
    <property type="match status" value="1"/>
</dbReference>
<evidence type="ECO:0000256" key="1">
    <source>
        <dbReference type="HAMAP-Rule" id="MF_00122"/>
    </source>
</evidence>
<reference evidence="2" key="1">
    <citation type="submission" date="2022-11" db="EMBL/GenBank/DDBJ databases">
        <title>Larsenimonas rhizosphaerae sp. nov., isolated from a tidal mudflat.</title>
        <authorList>
            <person name="Lee S.D."/>
            <person name="Kim I.S."/>
        </authorList>
    </citation>
    <scope>NUCLEOTIDE SEQUENCE</scope>
    <source>
        <strain evidence="2">GH2-1</strain>
    </source>
</reference>
<sequence length="95" mass="10382">MAIEHADVLRAAHLARLGIDNTDAERYVGDLSRILDMVDALSGIDTDGVKPLAHPLDATQPLRADEAIEPNRRDTYQESAPAVADGYYLVPRVVE</sequence>
<keyword evidence="1" id="KW-0547">Nucleotide-binding</keyword>
<name>A0AA41ZEG5_9GAMM</name>
<protein>
    <recommendedName>
        <fullName evidence="1">Aspartyl/glutamyl-tRNA(Asn/Gln) amidotransferase subunit C</fullName>
        <shortName evidence="1">Asp/Glu-ADT subunit C</shortName>
        <ecNumber evidence="1">6.3.5.-</ecNumber>
    </recommendedName>
</protein>
<dbReference type="EMBL" id="JAPIVE010000001">
    <property type="protein sequence ID" value="MCX2523802.1"/>
    <property type="molecule type" value="Genomic_DNA"/>
</dbReference>
<dbReference type="EC" id="6.3.5.-" evidence="1"/>
<keyword evidence="3" id="KW-1185">Reference proteome</keyword>